<dbReference type="EMBL" id="PPEG02000016">
    <property type="protein sequence ID" value="PWN57956.1"/>
    <property type="molecule type" value="Genomic_DNA"/>
</dbReference>
<sequence>MRKKKDITKSTAGPHNVKDLGHLITIKEIPLEKAMDLLHNVGIEVEKDEAEEIMAFLYLLTKITLKEFFSPK</sequence>
<accession>A0A316WD68</accession>
<reference evidence="1 2" key="1">
    <citation type="submission" date="2018-04" db="EMBL/GenBank/DDBJ databases">
        <title>Chryseobacterium oncorhynchi 701B-08T from rainbow trout, and Chryseobacterium viscerum 687B-08T from diseased fish.</title>
        <authorList>
            <person name="Jeong J.-J."/>
            <person name="Lee Y.J."/>
            <person name="Pathiraja D."/>
            <person name="Park B."/>
            <person name="Choi I.-G."/>
            <person name="Kim K.D."/>
        </authorList>
    </citation>
    <scope>NUCLEOTIDE SEQUENCE [LARGE SCALE GENOMIC DNA]</scope>
    <source>
        <strain evidence="1 2">687B-08</strain>
    </source>
</reference>
<dbReference type="AlphaFoldDB" id="A0A316WD68"/>
<gene>
    <name evidence="1" type="ORF">C1634_025220</name>
</gene>
<organism evidence="1 2">
    <name type="scientific">Chryseobacterium viscerum</name>
    <dbReference type="NCBI Taxonomy" id="1037377"/>
    <lineage>
        <taxon>Bacteria</taxon>
        <taxon>Pseudomonadati</taxon>
        <taxon>Bacteroidota</taxon>
        <taxon>Flavobacteriia</taxon>
        <taxon>Flavobacteriales</taxon>
        <taxon>Weeksellaceae</taxon>
        <taxon>Chryseobacterium group</taxon>
        <taxon>Chryseobacterium</taxon>
    </lineage>
</organism>
<evidence type="ECO:0000313" key="1">
    <source>
        <dbReference type="EMBL" id="PWN57956.1"/>
    </source>
</evidence>
<name>A0A316WD68_9FLAO</name>
<evidence type="ECO:0000313" key="2">
    <source>
        <dbReference type="Proteomes" id="UP000236413"/>
    </source>
</evidence>
<comment type="caution">
    <text evidence="1">The sequence shown here is derived from an EMBL/GenBank/DDBJ whole genome shotgun (WGS) entry which is preliminary data.</text>
</comment>
<dbReference type="RefSeq" id="WP_103232478.1">
    <property type="nucleotide sequence ID" value="NZ_PPEG02000016.1"/>
</dbReference>
<protein>
    <submittedName>
        <fullName evidence="1">Uncharacterized protein</fullName>
    </submittedName>
</protein>
<dbReference type="Proteomes" id="UP000236413">
    <property type="component" value="Unassembled WGS sequence"/>
</dbReference>
<proteinExistence type="predicted"/>